<organismHost>
    <name type="scientific">Agrotis segetum</name>
    <name type="common">Turnip moth</name>
    <dbReference type="NCBI Taxonomy" id="47767"/>
</organismHost>
<dbReference type="EMBL" id="KR584663">
    <property type="protein sequence ID" value="AKN63355.1"/>
    <property type="molecule type" value="Genomic_DNA"/>
</dbReference>
<sequence>MNAIFASPHFVNSVWYKTMKKVISAVFKTILLIALFYIVYTYLEKLFEIEEIENPIDLIACRMEDSTSCRRYYNCFGELVTCPTSQGFDLETRECQPLSEIDCQSRPR</sequence>
<proteinExistence type="predicted"/>
<evidence type="ECO:0000313" key="2">
    <source>
        <dbReference type="EMBL" id="AAS82671.1"/>
    </source>
</evidence>
<dbReference type="EMBL" id="KC994902">
    <property type="protein sequence ID" value="AHN92120.1"/>
    <property type="molecule type" value="Genomic_DNA"/>
</dbReference>
<keyword evidence="6" id="KW-1185">Reference proteome</keyword>
<reference evidence="4 6" key="3">
    <citation type="submission" date="2015-05" db="EMBL/GenBank/DDBJ databases">
        <title>Complete Sequence of an Agrotis segetum granulovirus isolate from Europe.</title>
        <authorList>
            <person name="Gueli Alletti G."/>
            <person name="Wennmann J.T."/>
            <person name="Jehle J.A."/>
        </authorList>
    </citation>
    <scope>NUCLEOTIDE SEQUENCE [LARGE SCALE GENOMIC DNA]</scope>
    <source>
        <strain evidence="4 6">DA</strain>
    </source>
</reference>
<keyword evidence="1" id="KW-0472">Membrane</keyword>
<gene>
    <name evidence="2" type="primary">ORF67</name>
    <name evidence="3" type="ORF">AsGV081</name>
    <name evidence="2" type="ORF">AsGVgp067</name>
</gene>
<feature type="transmembrane region" description="Helical" evidence="1">
    <location>
        <begin position="22"/>
        <end position="43"/>
    </location>
</feature>
<dbReference type="Proteomes" id="UP000202635">
    <property type="component" value="Genome"/>
</dbReference>
<reference evidence="2 5" key="1">
    <citation type="submission" date="2004-09" db="EMBL/GenBank/DDBJ databases">
        <authorList>
            <person name="Ai X.L."/>
            <person name="Wang Z.F."/>
            <person name="Wang B."/>
            <person name="Zhang W."/>
            <person name="Li F."/>
            <person name="Fu J.H."/>
            <person name="Cui C.S."/>
            <person name="Shi Y.H."/>
            <person name="He M."/>
        </authorList>
    </citation>
    <scope>NUCLEOTIDE SEQUENCE [LARGE SCALE GENOMIC DNA]</scope>
</reference>
<dbReference type="EMBL" id="AY522332">
    <property type="protein sequence ID" value="AAS82671.1"/>
    <property type="molecule type" value="Genomic_DNA"/>
</dbReference>
<evidence type="ECO:0000313" key="6">
    <source>
        <dbReference type="Proteomes" id="UP000232958"/>
    </source>
</evidence>
<keyword evidence="1" id="KW-1133">Transmembrane helix</keyword>
<dbReference type="InterPro" id="IPR036508">
    <property type="entry name" value="Chitin-bd_dom_sf"/>
</dbReference>
<dbReference type="SUPFAM" id="SSF57625">
    <property type="entry name" value="Invertebrate chitin-binding proteins"/>
    <property type="match status" value="1"/>
</dbReference>
<dbReference type="OrthoDB" id="24146at10239"/>
<dbReference type="GO" id="GO:0008061">
    <property type="term" value="F:chitin binding"/>
    <property type="evidence" value="ECO:0007669"/>
    <property type="project" value="InterPro"/>
</dbReference>
<evidence type="ECO:0000313" key="3">
    <source>
        <dbReference type="EMBL" id="AHN92120.1"/>
    </source>
</evidence>
<protein>
    <submittedName>
        <fullName evidence="2">ORF67</fullName>
    </submittedName>
</protein>
<dbReference type="Proteomes" id="UP000232958">
    <property type="component" value="Segment"/>
</dbReference>
<organism evidence="2 5">
    <name type="scientific">Agrotis segetum granulosis virus</name>
    <name type="common">AsGV</name>
    <name type="synonym">Agrotis segetum granulovirus</name>
    <dbReference type="NCBI Taxonomy" id="10464"/>
    <lineage>
        <taxon>Viruses</taxon>
        <taxon>Viruses incertae sedis</taxon>
        <taxon>Naldaviricetes</taxon>
        <taxon>Lefavirales</taxon>
        <taxon>Baculoviridae</taxon>
        <taxon>Betabaculovirus</taxon>
        <taxon>Betabaculovirus agsegetum</taxon>
    </lineage>
</organism>
<keyword evidence="1" id="KW-0812">Transmembrane</keyword>
<reference evidence="3" key="2">
    <citation type="journal article" date="2014" name="Arch. Virol.">
        <title>Complete genome sequence of Agrotis segetum granulovirus Shanghai strain.</title>
        <authorList>
            <person name="Zhang X."/>
            <person name="Liang Z."/>
            <person name="Yin X."/>
            <person name="Wang J."/>
            <person name="Shao X."/>
        </authorList>
    </citation>
    <scope>NUCLEOTIDE SEQUENCE</scope>
    <source>
        <strain evidence="3">L1</strain>
    </source>
</reference>
<name>Q6QXQ0_GVAS</name>
<accession>Q6QXQ0</accession>
<evidence type="ECO:0000313" key="5">
    <source>
        <dbReference type="Proteomes" id="UP000202635"/>
    </source>
</evidence>
<evidence type="ECO:0000256" key="1">
    <source>
        <dbReference type="SAM" id="Phobius"/>
    </source>
</evidence>
<evidence type="ECO:0000313" key="4">
    <source>
        <dbReference type="EMBL" id="AKN63355.1"/>
    </source>
</evidence>